<dbReference type="InterPro" id="IPR036388">
    <property type="entry name" value="WH-like_DNA-bd_sf"/>
</dbReference>
<dbReference type="SUPFAM" id="SSF64288">
    <property type="entry name" value="Chorismate lyase-like"/>
    <property type="match status" value="1"/>
</dbReference>
<keyword evidence="1" id="KW-0805">Transcription regulation</keyword>
<organism evidence="5 6">
    <name type="scientific">Prescottella agglutinans</name>
    <dbReference type="NCBI Taxonomy" id="1644129"/>
    <lineage>
        <taxon>Bacteria</taxon>
        <taxon>Bacillati</taxon>
        <taxon>Actinomycetota</taxon>
        <taxon>Actinomycetes</taxon>
        <taxon>Mycobacteriales</taxon>
        <taxon>Nocardiaceae</taxon>
        <taxon>Prescottella</taxon>
    </lineage>
</organism>
<dbReference type="PRINTS" id="PR00035">
    <property type="entry name" value="HTHGNTR"/>
</dbReference>
<dbReference type="GO" id="GO:0003700">
    <property type="term" value="F:DNA-binding transcription factor activity"/>
    <property type="evidence" value="ECO:0007669"/>
    <property type="project" value="InterPro"/>
</dbReference>
<dbReference type="Gene3D" id="1.10.10.10">
    <property type="entry name" value="Winged helix-like DNA-binding domain superfamily/Winged helix DNA-binding domain"/>
    <property type="match status" value="1"/>
</dbReference>
<dbReference type="PANTHER" id="PTHR44846:SF17">
    <property type="entry name" value="GNTR-FAMILY TRANSCRIPTIONAL REGULATOR"/>
    <property type="match status" value="1"/>
</dbReference>
<dbReference type="SMART" id="SM00866">
    <property type="entry name" value="UTRA"/>
    <property type="match status" value="1"/>
</dbReference>
<dbReference type="InterPro" id="IPR050679">
    <property type="entry name" value="Bact_HTH_transcr_reg"/>
</dbReference>
<accession>A0A438B7W8</accession>
<reference evidence="5 6" key="1">
    <citation type="submission" date="2018-11" db="EMBL/GenBank/DDBJ databases">
        <title>Rhodococcus spongicola sp. nov. and Rhodococcus xishaensis sp. nov. from marine sponges.</title>
        <authorList>
            <person name="Li L."/>
            <person name="Lin H.W."/>
        </authorList>
    </citation>
    <scope>NUCLEOTIDE SEQUENCE [LARGE SCALE GENOMIC DNA]</scope>
    <source>
        <strain evidence="5 6">CCTCC AB2014297</strain>
    </source>
</reference>
<evidence type="ECO:0000256" key="2">
    <source>
        <dbReference type="ARBA" id="ARBA00023125"/>
    </source>
</evidence>
<proteinExistence type="predicted"/>
<evidence type="ECO:0000313" key="5">
    <source>
        <dbReference type="EMBL" id="RVW07073.1"/>
    </source>
</evidence>
<dbReference type="GO" id="GO:0045892">
    <property type="term" value="P:negative regulation of DNA-templated transcription"/>
    <property type="evidence" value="ECO:0007669"/>
    <property type="project" value="TreeGrafter"/>
</dbReference>
<dbReference type="OrthoDB" id="3571145at2"/>
<dbReference type="SMART" id="SM00345">
    <property type="entry name" value="HTH_GNTR"/>
    <property type="match status" value="1"/>
</dbReference>
<gene>
    <name evidence="5" type="ORF">EGT67_24185</name>
</gene>
<dbReference type="CDD" id="cd07377">
    <property type="entry name" value="WHTH_GntR"/>
    <property type="match status" value="1"/>
</dbReference>
<keyword evidence="3" id="KW-0804">Transcription</keyword>
<dbReference type="GO" id="GO:0003677">
    <property type="term" value="F:DNA binding"/>
    <property type="evidence" value="ECO:0007669"/>
    <property type="project" value="UniProtKB-KW"/>
</dbReference>
<evidence type="ECO:0000313" key="6">
    <source>
        <dbReference type="Proteomes" id="UP000286208"/>
    </source>
</evidence>
<dbReference type="AlphaFoldDB" id="A0A438B7W8"/>
<dbReference type="PANTHER" id="PTHR44846">
    <property type="entry name" value="MANNOSYL-D-GLYCERATE TRANSPORT/METABOLISM SYSTEM REPRESSOR MNGR-RELATED"/>
    <property type="match status" value="1"/>
</dbReference>
<evidence type="ECO:0000259" key="4">
    <source>
        <dbReference type="PROSITE" id="PS50949"/>
    </source>
</evidence>
<protein>
    <submittedName>
        <fullName evidence="5">GntR family transcriptional regulator</fullName>
    </submittedName>
</protein>
<dbReference type="InterPro" id="IPR036390">
    <property type="entry name" value="WH_DNA-bd_sf"/>
</dbReference>
<dbReference type="PROSITE" id="PS50949">
    <property type="entry name" value="HTH_GNTR"/>
    <property type="match status" value="1"/>
</dbReference>
<evidence type="ECO:0000256" key="1">
    <source>
        <dbReference type="ARBA" id="ARBA00023015"/>
    </source>
</evidence>
<name>A0A438B7W8_9NOCA</name>
<evidence type="ECO:0000256" key="3">
    <source>
        <dbReference type="ARBA" id="ARBA00023163"/>
    </source>
</evidence>
<keyword evidence="6" id="KW-1185">Reference proteome</keyword>
<dbReference type="InterPro" id="IPR011663">
    <property type="entry name" value="UTRA"/>
</dbReference>
<keyword evidence="2" id="KW-0238">DNA-binding</keyword>
<feature type="domain" description="HTH gntR-type" evidence="4">
    <location>
        <begin position="3"/>
        <end position="71"/>
    </location>
</feature>
<dbReference type="Proteomes" id="UP000286208">
    <property type="component" value="Unassembled WGS sequence"/>
</dbReference>
<dbReference type="EMBL" id="RKLP01000015">
    <property type="protein sequence ID" value="RVW07073.1"/>
    <property type="molecule type" value="Genomic_DNA"/>
</dbReference>
<dbReference type="InterPro" id="IPR000524">
    <property type="entry name" value="Tscrpt_reg_HTH_GntR"/>
</dbReference>
<comment type="caution">
    <text evidence="5">The sequence shown here is derived from an EMBL/GenBank/DDBJ whole genome shotgun (WGS) entry which is preliminary data.</text>
</comment>
<dbReference type="RefSeq" id="WP_127918651.1">
    <property type="nucleotide sequence ID" value="NZ_RKLP01000015.1"/>
</dbReference>
<dbReference type="InterPro" id="IPR028978">
    <property type="entry name" value="Chorismate_lyase_/UTRA_dom_sf"/>
</dbReference>
<dbReference type="Pfam" id="PF00392">
    <property type="entry name" value="GntR"/>
    <property type="match status" value="1"/>
</dbReference>
<sequence length="236" mass="25630">MTDPQHVILAQELIARIKAGEFQVGDRLPTELELCESRSLARGTVRQALKHLEDAGLISRRRGAGTTVAAPPPLDGYQAFVTSRAEMLAFVQHTMIRDPESNIVVAEMDLAQRLGVPVGSEWYCVSGAREVRGSAGTPVCWSELYLKADLPHRRMLLTGRFDIVNLVRQRIEQEVAAETVAPAIASALGVEKASAALVVVHRHFNSIDVLEAVGVHTHPADRYRVATSVGSSIAPI</sequence>
<dbReference type="SUPFAM" id="SSF46785">
    <property type="entry name" value="Winged helix' DNA-binding domain"/>
    <property type="match status" value="1"/>
</dbReference>
<dbReference type="Pfam" id="PF07702">
    <property type="entry name" value="UTRA"/>
    <property type="match status" value="1"/>
</dbReference>
<dbReference type="Gene3D" id="3.40.1410.10">
    <property type="entry name" value="Chorismate lyase-like"/>
    <property type="match status" value="1"/>
</dbReference>